<evidence type="ECO:0000313" key="11">
    <source>
        <dbReference type="EMBL" id="GGK21494.1"/>
    </source>
</evidence>
<feature type="transmembrane region" description="Helical" evidence="8">
    <location>
        <begin position="28"/>
        <end position="54"/>
    </location>
</feature>
<dbReference type="GO" id="GO:0016491">
    <property type="term" value="F:oxidoreductase activity"/>
    <property type="evidence" value="ECO:0007669"/>
    <property type="project" value="UniProtKB-KW"/>
</dbReference>
<keyword evidence="12" id="KW-1185">Reference proteome</keyword>
<keyword evidence="9" id="KW-0732">Signal</keyword>
<evidence type="ECO:0000256" key="9">
    <source>
        <dbReference type="SAM" id="SignalP"/>
    </source>
</evidence>
<keyword evidence="6 8" id="KW-0472">Membrane</keyword>
<dbReference type="PANTHER" id="PTHR42682:SF3">
    <property type="entry name" value="FORMATE HYDROGENLYASE SUBUNIT 3-RELATED"/>
    <property type="match status" value="1"/>
</dbReference>
<evidence type="ECO:0000256" key="7">
    <source>
        <dbReference type="RuleBase" id="RU000320"/>
    </source>
</evidence>
<feature type="transmembrane region" description="Helical" evidence="8">
    <location>
        <begin position="121"/>
        <end position="138"/>
    </location>
</feature>
<feature type="transmembrane region" description="Helical" evidence="8">
    <location>
        <begin position="150"/>
        <end position="173"/>
    </location>
</feature>
<comment type="caution">
    <text evidence="11">The sequence shown here is derived from an EMBL/GenBank/DDBJ whole genome shotgun (WGS) entry which is preliminary data.</text>
</comment>
<feature type="signal peptide" evidence="9">
    <location>
        <begin position="1"/>
        <end position="21"/>
    </location>
</feature>
<evidence type="ECO:0000259" key="10">
    <source>
        <dbReference type="Pfam" id="PF00361"/>
    </source>
</evidence>
<feature type="transmembrane region" description="Helical" evidence="8">
    <location>
        <begin position="231"/>
        <end position="251"/>
    </location>
</feature>
<dbReference type="RefSeq" id="WP_189113219.1">
    <property type="nucleotide sequence ID" value="NZ_BMQC01000003.1"/>
</dbReference>
<feature type="transmembrane region" description="Helical" evidence="8">
    <location>
        <begin position="402"/>
        <end position="424"/>
    </location>
</feature>
<organism evidence="11 12">
    <name type="scientific">Pilimelia terevasa</name>
    <dbReference type="NCBI Taxonomy" id="53372"/>
    <lineage>
        <taxon>Bacteria</taxon>
        <taxon>Bacillati</taxon>
        <taxon>Actinomycetota</taxon>
        <taxon>Actinomycetes</taxon>
        <taxon>Micromonosporales</taxon>
        <taxon>Micromonosporaceae</taxon>
        <taxon>Pilimelia</taxon>
    </lineage>
</organism>
<evidence type="ECO:0000256" key="5">
    <source>
        <dbReference type="ARBA" id="ARBA00023002"/>
    </source>
</evidence>
<feature type="transmembrane region" description="Helical" evidence="8">
    <location>
        <begin position="283"/>
        <end position="304"/>
    </location>
</feature>
<dbReference type="Pfam" id="PF00361">
    <property type="entry name" value="Proton_antipo_M"/>
    <property type="match status" value="1"/>
</dbReference>
<evidence type="ECO:0000256" key="1">
    <source>
        <dbReference type="ARBA" id="ARBA00004651"/>
    </source>
</evidence>
<dbReference type="AlphaFoldDB" id="A0A8J3BR01"/>
<comment type="subcellular location">
    <subcellularLocation>
        <location evidence="1">Cell membrane</location>
        <topology evidence="1">Multi-pass membrane protein</topology>
    </subcellularLocation>
    <subcellularLocation>
        <location evidence="7">Membrane</location>
        <topology evidence="7">Multi-pass membrane protein</topology>
    </subcellularLocation>
</comment>
<evidence type="ECO:0000256" key="4">
    <source>
        <dbReference type="ARBA" id="ARBA00022989"/>
    </source>
</evidence>
<keyword evidence="3 7" id="KW-0812">Transmembrane</keyword>
<feature type="domain" description="NADH:quinone oxidoreductase/Mrp antiporter transmembrane" evidence="10">
    <location>
        <begin position="177"/>
        <end position="366"/>
    </location>
</feature>
<keyword evidence="2" id="KW-1003">Cell membrane</keyword>
<dbReference type="InterPro" id="IPR052175">
    <property type="entry name" value="ComplexI-like_HydComp"/>
</dbReference>
<dbReference type="PANTHER" id="PTHR42682">
    <property type="entry name" value="HYDROGENASE-4 COMPONENT F"/>
    <property type="match status" value="1"/>
</dbReference>
<keyword evidence="5" id="KW-0560">Oxidoreductase</keyword>
<evidence type="ECO:0000313" key="12">
    <source>
        <dbReference type="Proteomes" id="UP000662200"/>
    </source>
</evidence>
<keyword evidence="4 8" id="KW-1133">Transmembrane helix</keyword>
<dbReference type="InterPro" id="IPR001750">
    <property type="entry name" value="ND/Mrp_TM"/>
</dbReference>
<protein>
    <recommendedName>
        <fullName evidence="10">NADH:quinone oxidoreductase/Mrp antiporter transmembrane domain-containing protein</fullName>
    </recommendedName>
</protein>
<gene>
    <name evidence="11" type="ORF">GCM10010124_12450</name>
</gene>
<feature type="chain" id="PRO_5039599059" description="NADH:quinone oxidoreductase/Mrp antiporter transmembrane domain-containing protein" evidence="9">
    <location>
        <begin position="22"/>
        <end position="436"/>
    </location>
</feature>
<dbReference type="EMBL" id="BMQC01000003">
    <property type="protein sequence ID" value="GGK21494.1"/>
    <property type="molecule type" value="Genomic_DNA"/>
</dbReference>
<feature type="transmembrane region" description="Helical" evidence="8">
    <location>
        <begin position="360"/>
        <end position="381"/>
    </location>
</feature>
<reference evidence="11" key="2">
    <citation type="submission" date="2020-09" db="EMBL/GenBank/DDBJ databases">
        <authorList>
            <person name="Sun Q."/>
            <person name="Ohkuma M."/>
        </authorList>
    </citation>
    <scope>NUCLEOTIDE SEQUENCE</scope>
    <source>
        <strain evidence="11">JCM 3091</strain>
    </source>
</reference>
<reference evidence="11" key="1">
    <citation type="journal article" date="2014" name="Int. J. Syst. Evol. Microbiol.">
        <title>Complete genome sequence of Corynebacterium casei LMG S-19264T (=DSM 44701T), isolated from a smear-ripened cheese.</title>
        <authorList>
            <consortium name="US DOE Joint Genome Institute (JGI-PGF)"/>
            <person name="Walter F."/>
            <person name="Albersmeier A."/>
            <person name="Kalinowski J."/>
            <person name="Ruckert C."/>
        </authorList>
    </citation>
    <scope>NUCLEOTIDE SEQUENCE</scope>
    <source>
        <strain evidence="11">JCM 3091</strain>
    </source>
</reference>
<name>A0A8J3BR01_9ACTN</name>
<accession>A0A8J3BR01</accession>
<dbReference type="GO" id="GO:0005886">
    <property type="term" value="C:plasma membrane"/>
    <property type="evidence" value="ECO:0007669"/>
    <property type="project" value="UniProtKB-SubCell"/>
</dbReference>
<proteinExistence type="predicted"/>
<evidence type="ECO:0000256" key="6">
    <source>
        <dbReference type="ARBA" id="ARBA00023136"/>
    </source>
</evidence>
<dbReference type="Proteomes" id="UP000662200">
    <property type="component" value="Unassembled WGS sequence"/>
</dbReference>
<sequence>MILALTPCLGAALLLVGARHAGRTAAPAAARAVAVAAATAATVVAAVGWPLALLDPLGRAGPVTVLAAPGGPGPAWALTAAVGTLLATALAPVATHPPPVQRRILLLAATAAAGTATDQPGLAVALWAAGAGLLWSWLDTPPGAAGRRRLFGLYHGLSVAAVALGALVTAVGAPRAGAVLLAAGVLVRVGAPPAHAWLPVCVGRTPPGLLVAFLTTVPVGLSLLARAPVPAGAAAAVGACGALGAGLLAVVQRSVWRCLAYLLAAQAALEVAAWGTAGAAGVALGWGATMLGGAGLLMTTAALEARRGPLHLGTPLGNLARTPRLAWAFLVCGLAGAGFPALAGFVGAELAVHAGTAVSPWWTLPLAGAVSLAGVTVLRAYTSLFTGRRDHPGHPDLTRRETYALGVALAAVVCGGLAPGGVAADAPAPPPAGRHG</sequence>
<evidence type="ECO:0000256" key="2">
    <source>
        <dbReference type="ARBA" id="ARBA00022475"/>
    </source>
</evidence>
<evidence type="ECO:0000256" key="8">
    <source>
        <dbReference type="SAM" id="Phobius"/>
    </source>
</evidence>
<feature type="transmembrane region" description="Helical" evidence="8">
    <location>
        <begin position="325"/>
        <end position="348"/>
    </location>
</feature>
<evidence type="ECO:0000256" key="3">
    <source>
        <dbReference type="ARBA" id="ARBA00022692"/>
    </source>
</evidence>
<feature type="transmembrane region" description="Helical" evidence="8">
    <location>
        <begin position="258"/>
        <end position="277"/>
    </location>
</feature>